<accession>A0ABY7U1C6</accession>
<dbReference type="PANTHER" id="PTHR18947">
    <property type="entry name" value="HOOK PROTEINS"/>
    <property type="match status" value="1"/>
</dbReference>
<feature type="coiled-coil region" evidence="1">
    <location>
        <begin position="624"/>
        <end position="669"/>
    </location>
</feature>
<sequence length="766" mass="85138">MNIATQAMGETALRPLPGTGGPLWRPEEVLEQGGAPKPGAAQERVHERGQAARRMALLVLGMHRSGTSALTRVFSLLGAGLPATLLDGNPTNPTGHWESDAVRGFNDAALAQMGSEWFDWLAVHEGWQRSLAYHGQVERAREVLRGEFGDAPLFALKDPRMCRLAGFWLDVLDAEGIEAAIVMPLRNPLEVAESLAQRDGVDAQVTLLVWLRHVLEAEAATRGRPRLVISYDQVLDQWAQVADRVERELGVVWPRMPLGAGEEVEAFLSRDLRHHRRSDRAVVDNPLVSSWVRRAYGVLLGWAEDGERAGDYGELDAVRAALDEAGPGFARPLRRMARQKRALEELNAQSAELIAQRAALEARVAGLADELDRRGRERQEALDGLAELAQAYQLAQARLDEMALSEGRGEDERAAMAREIEHLRAQAPAQEQRAQEAQARVAMLEQEGQALRAALDEHRERMGEWESALARRQDEIEQTRAALEQEREVAVRLAAELDIEQQAGLELAGELAQAQAQSQEQAEQLRAAIEQVSVMAEMLTALRADLADQGEALAAARRAQAAWADEARRTKAAAQDHQAEATREIVELARLLQEAEGEAALWQGHWQESEQSRAAMAADHAQTERSWAEQAQRLEERAAELDQARARAVEEAQALLAEKVRLEQQLSERFGELAAMSGLLSAEAEKSLRWAGQVEWLRDVCRVMMRRPRWWRAFGWQNARAARNLAEAGLFDERAYLARYPDVAAQGQDPLRHYILFGMAEGRVKG</sequence>
<reference evidence="3 4" key="1">
    <citation type="submission" date="2023-02" db="EMBL/GenBank/DDBJ databases">
        <title>Genome sequence of Novosphingobium humi KACC 19094.</title>
        <authorList>
            <person name="Kim S."/>
            <person name="Heo J."/>
            <person name="Kwon S.-W."/>
        </authorList>
    </citation>
    <scope>NUCLEOTIDE SEQUENCE [LARGE SCALE GENOMIC DNA]</scope>
    <source>
        <strain evidence="3 4">KACC 19094</strain>
    </source>
</reference>
<evidence type="ECO:0000256" key="2">
    <source>
        <dbReference type="SAM" id="MobiDB-lite"/>
    </source>
</evidence>
<evidence type="ECO:0000313" key="3">
    <source>
        <dbReference type="EMBL" id="WCT78134.1"/>
    </source>
</evidence>
<dbReference type="Proteomes" id="UP001218231">
    <property type="component" value="Chromosome"/>
</dbReference>
<dbReference type="PANTHER" id="PTHR18947:SF28">
    <property type="entry name" value="GIRDIN, ISOFORM A"/>
    <property type="match status" value="1"/>
</dbReference>
<feature type="region of interest" description="Disordered" evidence="2">
    <location>
        <begin position="1"/>
        <end position="26"/>
    </location>
</feature>
<keyword evidence="1" id="KW-0175">Coiled coil</keyword>
<protein>
    <recommendedName>
        <fullName evidence="5">Sulfotransferase family protein</fullName>
    </recommendedName>
</protein>
<dbReference type="InterPro" id="IPR027417">
    <property type="entry name" value="P-loop_NTPase"/>
</dbReference>
<feature type="coiled-coil region" evidence="1">
    <location>
        <begin position="336"/>
        <end position="370"/>
    </location>
</feature>
<proteinExistence type="predicted"/>
<gene>
    <name evidence="3" type="ORF">PQ457_03940</name>
</gene>
<keyword evidence="4" id="KW-1185">Reference proteome</keyword>
<evidence type="ECO:0008006" key="5">
    <source>
        <dbReference type="Google" id="ProtNLM"/>
    </source>
</evidence>
<dbReference type="Gene3D" id="3.40.50.300">
    <property type="entry name" value="P-loop containing nucleotide triphosphate hydrolases"/>
    <property type="match status" value="1"/>
</dbReference>
<evidence type="ECO:0000256" key="1">
    <source>
        <dbReference type="SAM" id="Coils"/>
    </source>
</evidence>
<evidence type="ECO:0000313" key="4">
    <source>
        <dbReference type="Proteomes" id="UP001218231"/>
    </source>
</evidence>
<dbReference type="Gene3D" id="1.10.287.1490">
    <property type="match status" value="1"/>
</dbReference>
<organism evidence="3 4">
    <name type="scientific">Novosphingobium humi</name>
    <dbReference type="NCBI Taxonomy" id="2282397"/>
    <lineage>
        <taxon>Bacteria</taxon>
        <taxon>Pseudomonadati</taxon>
        <taxon>Pseudomonadota</taxon>
        <taxon>Alphaproteobacteria</taxon>
        <taxon>Sphingomonadales</taxon>
        <taxon>Sphingomonadaceae</taxon>
        <taxon>Novosphingobium</taxon>
    </lineage>
</organism>
<feature type="coiled-coil region" evidence="1">
    <location>
        <begin position="564"/>
        <end position="598"/>
    </location>
</feature>
<dbReference type="RefSeq" id="WP_273618478.1">
    <property type="nucleotide sequence ID" value="NZ_CP117417.1"/>
</dbReference>
<feature type="coiled-coil region" evidence="1">
    <location>
        <begin position="420"/>
        <end position="531"/>
    </location>
</feature>
<name>A0ABY7U1C6_9SPHN</name>
<dbReference type="SUPFAM" id="SSF52540">
    <property type="entry name" value="P-loop containing nucleoside triphosphate hydrolases"/>
    <property type="match status" value="1"/>
</dbReference>
<dbReference type="EMBL" id="CP117417">
    <property type="protein sequence ID" value="WCT78134.1"/>
    <property type="molecule type" value="Genomic_DNA"/>
</dbReference>